<organism evidence="2 3">
    <name type="scientific">Nostoc commune NIES-4072</name>
    <dbReference type="NCBI Taxonomy" id="2005467"/>
    <lineage>
        <taxon>Bacteria</taxon>
        <taxon>Bacillati</taxon>
        <taxon>Cyanobacteriota</taxon>
        <taxon>Cyanophyceae</taxon>
        <taxon>Nostocales</taxon>
        <taxon>Nostocaceae</taxon>
        <taxon>Nostoc</taxon>
    </lineage>
</organism>
<sequence length="266" mass="29744">MPNNIKQQIQADLQQAKETGQLRTERIREIVKSAVSQVGSEFKQGSSELRSLVKDAVSAVIENFQEKGGELKDEVTASIEGALEGINSKRHESIAKTQTDIKRLQAQLDGEEEKLQQEVDVILAEIEETGKEKPASTKTAIDSAINALKDSEEAGLLKKRYAQLQAQLAIVRANLAARYGGRNMEVQDYLDEAKHWYDKARPQAESMAVQVEQKRSQLEDKLGEAGTSLARKEHQIKQTLRELLLTAADLFKDKEPANKERDTIHK</sequence>
<evidence type="ECO:0008006" key="4">
    <source>
        <dbReference type="Google" id="ProtNLM"/>
    </source>
</evidence>
<dbReference type="OrthoDB" id="508829at2"/>
<feature type="coiled-coil region" evidence="1">
    <location>
        <begin position="94"/>
        <end position="132"/>
    </location>
</feature>
<gene>
    <name evidence="2" type="ORF">NIES4072_04330</name>
</gene>
<dbReference type="EMBL" id="BDUD01000001">
    <property type="protein sequence ID" value="GBG16787.1"/>
    <property type="molecule type" value="Genomic_DNA"/>
</dbReference>
<name>A0A2R5FEC8_NOSCO</name>
<evidence type="ECO:0000256" key="1">
    <source>
        <dbReference type="SAM" id="Coils"/>
    </source>
</evidence>
<protein>
    <recommendedName>
        <fullName evidence="4">Histidine kinase</fullName>
    </recommendedName>
</protein>
<proteinExistence type="predicted"/>
<dbReference type="RefSeq" id="WP_109007104.1">
    <property type="nucleotide sequence ID" value="NZ_BDUD01000001.1"/>
</dbReference>
<dbReference type="AlphaFoldDB" id="A0A2R5FEC8"/>
<evidence type="ECO:0000313" key="3">
    <source>
        <dbReference type="Proteomes" id="UP000245124"/>
    </source>
</evidence>
<accession>A0A2R5FEC8</accession>
<dbReference type="Gene3D" id="1.20.120.20">
    <property type="entry name" value="Apolipoprotein"/>
    <property type="match status" value="1"/>
</dbReference>
<evidence type="ECO:0000313" key="2">
    <source>
        <dbReference type="EMBL" id="GBG16787.1"/>
    </source>
</evidence>
<keyword evidence="1" id="KW-0175">Coiled coil</keyword>
<comment type="caution">
    <text evidence="2">The sequence shown here is derived from an EMBL/GenBank/DDBJ whole genome shotgun (WGS) entry which is preliminary data.</text>
</comment>
<reference evidence="2 3" key="1">
    <citation type="submission" date="2017-06" db="EMBL/GenBank/DDBJ databases">
        <title>Genome sequencing of cyanobaciteial culture collection at National Institute for Environmental Studies (NIES).</title>
        <authorList>
            <person name="Hirose Y."/>
            <person name="Shimura Y."/>
            <person name="Fujisawa T."/>
            <person name="Nakamura Y."/>
            <person name="Kawachi M."/>
        </authorList>
    </citation>
    <scope>NUCLEOTIDE SEQUENCE [LARGE SCALE GENOMIC DNA]</scope>
    <source>
        <strain evidence="2 3">NIES-4072</strain>
    </source>
</reference>
<keyword evidence="3" id="KW-1185">Reference proteome</keyword>
<dbReference type="Proteomes" id="UP000245124">
    <property type="component" value="Unassembled WGS sequence"/>
</dbReference>